<reference evidence="3 4" key="1">
    <citation type="submission" date="2018-08" db="EMBL/GenBank/DDBJ databases">
        <title>Draft genome sequence of Rhodobacter sphaeroides FY.</title>
        <authorList>
            <person name="Rayyan A."/>
            <person name="Meyer T.E."/>
            <person name="Kyndt J.A."/>
        </authorList>
    </citation>
    <scope>NUCLEOTIDE SEQUENCE [LARGE SCALE GENOMIC DNA]</scope>
    <source>
        <strain evidence="3 4">FY</strain>
    </source>
</reference>
<keyword evidence="1" id="KW-0175">Coiled coil</keyword>
<gene>
    <name evidence="3" type="ORF">D1114_13115</name>
</gene>
<evidence type="ECO:0000256" key="1">
    <source>
        <dbReference type="SAM" id="Coils"/>
    </source>
</evidence>
<name>A0AAX1UJN7_CERSP</name>
<accession>A0AAX1UJN7</accession>
<feature type="compositionally biased region" description="Low complexity" evidence="2">
    <location>
        <begin position="27"/>
        <end position="55"/>
    </location>
</feature>
<comment type="caution">
    <text evidence="3">The sequence shown here is derived from an EMBL/GenBank/DDBJ whole genome shotgun (WGS) entry which is preliminary data.</text>
</comment>
<organism evidence="3 4">
    <name type="scientific">Cereibacter sphaeroides</name>
    <name type="common">Rhodobacter sphaeroides</name>
    <dbReference type="NCBI Taxonomy" id="1063"/>
    <lineage>
        <taxon>Bacteria</taxon>
        <taxon>Pseudomonadati</taxon>
        <taxon>Pseudomonadota</taxon>
        <taxon>Alphaproteobacteria</taxon>
        <taxon>Rhodobacterales</taxon>
        <taxon>Paracoccaceae</taxon>
        <taxon>Cereibacter</taxon>
    </lineage>
</organism>
<dbReference type="Proteomes" id="UP000266305">
    <property type="component" value="Unassembled WGS sequence"/>
</dbReference>
<evidence type="ECO:0000256" key="2">
    <source>
        <dbReference type="SAM" id="MobiDB-lite"/>
    </source>
</evidence>
<protein>
    <recommendedName>
        <fullName evidence="5">Inner membrane protein</fullName>
    </recommendedName>
</protein>
<dbReference type="RefSeq" id="WP_119000426.1">
    <property type="nucleotide sequence ID" value="NZ_QWGP01000014.1"/>
</dbReference>
<evidence type="ECO:0000313" key="3">
    <source>
        <dbReference type="EMBL" id="RHZ94043.1"/>
    </source>
</evidence>
<sequence>MSEPESREAGEKKRDGDAPDPQTLSTPEPVEPAAAGEPALPAAPVDADPAPLSAAGPDRERALPDEAELMAEMPPATEPERFDPPEEAPAAPPPPPRKTEPQRSSGGPAGVVLLLLGGIAGAAGGFAYSRHAQPDWPLANYGQTERSTAQQREIEQLRAELAAASERPAPEPAPAAGPSAEELTAAQDRAAAAEARVAELEAQLAKAPAEGGAPGADTGALMAEIEALRTQIAEASGSAVSDAQAEAQARIAEAEKAAADLKAEAEAQAQAAVTAAALAQVQAAIDAGQTYRAPLDELTAKGVTVPEALSAHAEGGIPTLDTLEDEFPAAAREALAVSRRATMGDSWTSRAQAFLLSEAGVRSLAPRAGDGPDAVLSRAEAAVRAGDLQKALDEVAALPPEGQQAMAGWTDAVRKRIEAIDAVAALAAAAEGK</sequence>
<proteinExistence type="predicted"/>
<feature type="compositionally biased region" description="Polar residues" evidence="2">
    <location>
        <begin position="141"/>
        <end position="151"/>
    </location>
</feature>
<feature type="compositionally biased region" description="Low complexity" evidence="2">
    <location>
        <begin position="176"/>
        <end position="217"/>
    </location>
</feature>
<feature type="compositionally biased region" description="Basic and acidic residues" evidence="2">
    <location>
        <begin position="1"/>
        <end position="17"/>
    </location>
</feature>
<dbReference type="Gene3D" id="1.20.5.1700">
    <property type="match status" value="1"/>
</dbReference>
<feature type="coiled-coil region" evidence="1">
    <location>
        <begin position="244"/>
        <end position="271"/>
    </location>
</feature>
<evidence type="ECO:0000313" key="4">
    <source>
        <dbReference type="Proteomes" id="UP000266305"/>
    </source>
</evidence>
<dbReference type="AlphaFoldDB" id="A0AAX1UJN7"/>
<feature type="region of interest" description="Disordered" evidence="2">
    <location>
        <begin position="1"/>
        <end position="109"/>
    </location>
</feature>
<evidence type="ECO:0008006" key="5">
    <source>
        <dbReference type="Google" id="ProtNLM"/>
    </source>
</evidence>
<dbReference type="EMBL" id="QWGP01000014">
    <property type="protein sequence ID" value="RHZ94043.1"/>
    <property type="molecule type" value="Genomic_DNA"/>
</dbReference>
<feature type="region of interest" description="Disordered" evidence="2">
    <location>
        <begin position="132"/>
        <end position="217"/>
    </location>
</feature>